<protein>
    <submittedName>
        <fullName evidence="3">Transglutaminase domain-containing protein</fullName>
    </submittedName>
</protein>
<dbReference type="EMBL" id="DVLY01000129">
    <property type="protein sequence ID" value="HIT98226.1"/>
    <property type="molecule type" value="Genomic_DNA"/>
</dbReference>
<organism evidence="3 4">
    <name type="scientific">Candidatus Merdimorpha stercoravium</name>
    <dbReference type="NCBI Taxonomy" id="2840863"/>
    <lineage>
        <taxon>Bacteria</taxon>
        <taxon>Pseudomonadati</taxon>
        <taxon>Bacteroidota</taxon>
        <taxon>Flavobacteriia</taxon>
        <taxon>Flavobacteriales</taxon>
        <taxon>Candidatus Merdimorpha</taxon>
    </lineage>
</organism>
<dbReference type="Gene3D" id="3.10.620.30">
    <property type="match status" value="1"/>
</dbReference>
<dbReference type="AlphaFoldDB" id="A0A9D1KSW9"/>
<evidence type="ECO:0000256" key="1">
    <source>
        <dbReference type="SAM" id="SignalP"/>
    </source>
</evidence>
<keyword evidence="1" id="KW-0732">Signal</keyword>
<gene>
    <name evidence="3" type="ORF">IAC44_05230</name>
</gene>
<proteinExistence type="predicted"/>
<dbReference type="NCBIfam" id="NF047558">
    <property type="entry name" value="TPR_END_plus"/>
    <property type="match status" value="1"/>
</dbReference>
<name>A0A9D1KSW9_9FLAO</name>
<sequence length="398" mass="45255">MKTFLFTLLALLCGVGVRAQDQAMLDSLQTLMNQADGALGEKNFRKAVCLYNELISTCQAQDEKTLPIRVRQAVQAHCYYNLACIYSLSDRKEAALNAFQNAVNAGYRDYLWASQDSDLRNIQSETFFRKLIRELKKKYDYVEILKNAGGYTGDEDTASRPEFTYLSANDPRLVALRETLNLDSIAGDGDEISRIKNLCLWLHNTVRHDGSSRNPTEKNTLAMLELCRKENRGVNCRMLATMLNECYLALGFKSRFVTCLPQDENDPDCHVVTVVWSDTLGKWIMADPSFYAFFLDKQGNLLGLQEARERMIEGKPVHVNPEINWNGNPRSEEEHLNYMAKNFYWFSCPAASTYDTETPQEGKSVQYVSLSPSGFTPWNASLGSFTSCDPDYFWAKPR</sequence>
<feature type="chain" id="PRO_5038898895" evidence="1">
    <location>
        <begin position="20"/>
        <end position="398"/>
    </location>
</feature>
<evidence type="ECO:0000313" key="4">
    <source>
        <dbReference type="Proteomes" id="UP000824161"/>
    </source>
</evidence>
<reference evidence="3" key="1">
    <citation type="submission" date="2020-10" db="EMBL/GenBank/DDBJ databases">
        <authorList>
            <person name="Gilroy R."/>
        </authorList>
    </citation>
    <scope>NUCLEOTIDE SEQUENCE</scope>
    <source>
        <strain evidence="3">1383</strain>
    </source>
</reference>
<dbReference type="Proteomes" id="UP000824161">
    <property type="component" value="Unassembled WGS sequence"/>
</dbReference>
<reference evidence="3" key="2">
    <citation type="journal article" date="2021" name="PeerJ">
        <title>Extensive microbial diversity within the chicken gut microbiome revealed by metagenomics and culture.</title>
        <authorList>
            <person name="Gilroy R."/>
            <person name="Ravi A."/>
            <person name="Getino M."/>
            <person name="Pursley I."/>
            <person name="Horton D.L."/>
            <person name="Alikhan N.F."/>
            <person name="Baker D."/>
            <person name="Gharbi K."/>
            <person name="Hall N."/>
            <person name="Watson M."/>
            <person name="Adriaenssens E.M."/>
            <person name="Foster-Nyarko E."/>
            <person name="Jarju S."/>
            <person name="Secka A."/>
            <person name="Antonio M."/>
            <person name="Oren A."/>
            <person name="Chaudhuri R.R."/>
            <person name="La Ragione R."/>
            <person name="Hildebrand F."/>
            <person name="Pallen M.J."/>
        </authorList>
    </citation>
    <scope>NUCLEOTIDE SEQUENCE</scope>
    <source>
        <strain evidence="3">1383</strain>
    </source>
</reference>
<feature type="signal peptide" evidence="1">
    <location>
        <begin position="1"/>
        <end position="19"/>
    </location>
</feature>
<dbReference type="Pfam" id="PF01841">
    <property type="entry name" value="Transglut_core"/>
    <property type="match status" value="1"/>
</dbReference>
<dbReference type="InterPro" id="IPR002931">
    <property type="entry name" value="Transglutaminase-like"/>
</dbReference>
<dbReference type="SUPFAM" id="SSF48452">
    <property type="entry name" value="TPR-like"/>
    <property type="match status" value="1"/>
</dbReference>
<evidence type="ECO:0000259" key="2">
    <source>
        <dbReference type="Pfam" id="PF01841"/>
    </source>
</evidence>
<feature type="domain" description="Transglutaminase-like" evidence="2">
    <location>
        <begin position="184"/>
        <end position="288"/>
    </location>
</feature>
<dbReference type="InterPro" id="IPR011990">
    <property type="entry name" value="TPR-like_helical_dom_sf"/>
</dbReference>
<comment type="caution">
    <text evidence="3">The sequence shown here is derived from an EMBL/GenBank/DDBJ whole genome shotgun (WGS) entry which is preliminary data.</text>
</comment>
<dbReference type="InterPro" id="IPR038765">
    <property type="entry name" value="Papain-like_cys_pep_sf"/>
</dbReference>
<evidence type="ECO:0000313" key="3">
    <source>
        <dbReference type="EMBL" id="HIT98226.1"/>
    </source>
</evidence>
<dbReference type="SUPFAM" id="SSF54001">
    <property type="entry name" value="Cysteine proteinases"/>
    <property type="match status" value="1"/>
</dbReference>
<dbReference type="Gene3D" id="1.25.40.10">
    <property type="entry name" value="Tetratricopeptide repeat domain"/>
    <property type="match status" value="1"/>
</dbReference>
<accession>A0A9D1KSW9</accession>